<dbReference type="InterPro" id="IPR000086">
    <property type="entry name" value="NUDIX_hydrolase_dom"/>
</dbReference>
<dbReference type="EMBL" id="CP017558">
    <property type="protein sequence ID" value="AOW07719.1"/>
    <property type="molecule type" value="Genomic_DNA"/>
</dbReference>
<protein>
    <submittedName>
        <fullName evidence="7">Uncharacterized protein</fullName>
    </submittedName>
</protein>
<dbReference type="KEGG" id="yli:2907895"/>
<dbReference type="GO" id="GO:0015938">
    <property type="term" value="P:coenzyme A catabolic process"/>
    <property type="evidence" value="ECO:0007669"/>
    <property type="project" value="TreeGrafter"/>
</dbReference>
<name>A0A1D8NQ15_YARLL</name>
<keyword evidence="4" id="KW-0378">Hydrolase</keyword>
<evidence type="ECO:0000256" key="3">
    <source>
        <dbReference type="ARBA" id="ARBA00022723"/>
    </source>
</evidence>
<dbReference type="PANTHER" id="PTHR12992:SF24">
    <property type="entry name" value="PEROXISOMAL COENZYME A DIPHOSPHATASE NUDT7"/>
    <property type="match status" value="1"/>
</dbReference>
<keyword evidence="6" id="KW-0464">Manganese</keyword>
<evidence type="ECO:0000256" key="5">
    <source>
        <dbReference type="ARBA" id="ARBA00022842"/>
    </source>
</evidence>
<dbReference type="VEuPathDB" id="FungiDB:YALI0_F26059g"/>
<dbReference type="InterPro" id="IPR045121">
    <property type="entry name" value="CoAse"/>
</dbReference>
<gene>
    <name evidence="7" type="ORF">YALI1_F33445g</name>
</gene>
<dbReference type="GO" id="GO:0046872">
    <property type="term" value="F:metal ion binding"/>
    <property type="evidence" value="ECO:0007669"/>
    <property type="project" value="UniProtKB-KW"/>
</dbReference>
<organism evidence="7 8">
    <name type="scientific">Yarrowia lipolytica</name>
    <name type="common">Candida lipolytica</name>
    <dbReference type="NCBI Taxonomy" id="4952"/>
    <lineage>
        <taxon>Eukaryota</taxon>
        <taxon>Fungi</taxon>
        <taxon>Dikarya</taxon>
        <taxon>Ascomycota</taxon>
        <taxon>Saccharomycotina</taxon>
        <taxon>Dipodascomycetes</taxon>
        <taxon>Dipodascales</taxon>
        <taxon>Dipodascales incertae sedis</taxon>
        <taxon>Yarrowia</taxon>
    </lineage>
</organism>
<keyword evidence="3" id="KW-0479">Metal-binding</keyword>
<dbReference type="GO" id="GO:0010945">
    <property type="term" value="F:coenzyme A diphosphatase activity"/>
    <property type="evidence" value="ECO:0007669"/>
    <property type="project" value="InterPro"/>
</dbReference>
<dbReference type="GeneID" id="2907895"/>
<evidence type="ECO:0000256" key="6">
    <source>
        <dbReference type="ARBA" id="ARBA00023211"/>
    </source>
</evidence>
<dbReference type="RefSeq" id="XP_505892.1">
    <property type="nucleotide sequence ID" value="XM_505892.3"/>
</dbReference>
<comment type="cofactor">
    <cofactor evidence="2">
        <name>Mg(2+)</name>
        <dbReference type="ChEBI" id="CHEBI:18420"/>
    </cofactor>
</comment>
<dbReference type="CDD" id="cd03426">
    <property type="entry name" value="NUDIX_CoAse_Nudt7"/>
    <property type="match status" value="1"/>
</dbReference>
<evidence type="ECO:0000256" key="1">
    <source>
        <dbReference type="ARBA" id="ARBA00001936"/>
    </source>
</evidence>
<sequence length="413" mass="45774">MSTDEILRNFKRFEKQRLKDATKAGPRDFPGQKRPKIGTTPWYTIPLSRRSAVLMLLFEVANPDKPAGKELHILFTVRSAHLRSFPGQVALPGGKLDLELDGSNVSHIEADLWENVDPALSSDTEKRLSESASFSAWSIALREAYEEVGLFGEFINEDTKSILMNPVDGGRDATGTEKPPFLNENPLLSVEKLCELPPFVSRNGLGVVPCIAFARSKQRGQFLKYSEICPKLNFDEVQSVFSIPLDYFLSKHTSGGVELYNSYPRAAWGNTGVDWIMHSFNHNALPYPNIRNGDSKGRVTIDDLLAEASAPQVQPGELTQVGQKIRSRESIFSESGPEPDPASFHKNVVASVDLLPPIWGLTGHICIDCARVGLNRDPTEFDFVADIGQDSLVGQLIKEGMFNPRPKKPQSRV</sequence>
<dbReference type="SUPFAM" id="SSF55811">
    <property type="entry name" value="Nudix"/>
    <property type="match status" value="1"/>
</dbReference>
<dbReference type="PANTHER" id="PTHR12992">
    <property type="entry name" value="NUDIX HYDROLASE"/>
    <property type="match status" value="1"/>
</dbReference>
<dbReference type="Proteomes" id="UP000182444">
    <property type="component" value="Chromosome 1F"/>
</dbReference>
<comment type="cofactor">
    <cofactor evidence="1">
        <name>Mn(2+)</name>
        <dbReference type="ChEBI" id="CHEBI:29035"/>
    </cofactor>
</comment>
<dbReference type="OrthoDB" id="206213at2759"/>
<evidence type="ECO:0000256" key="2">
    <source>
        <dbReference type="ARBA" id="ARBA00001946"/>
    </source>
</evidence>
<evidence type="ECO:0000256" key="4">
    <source>
        <dbReference type="ARBA" id="ARBA00022801"/>
    </source>
</evidence>
<reference evidence="7 8" key="1">
    <citation type="journal article" date="2016" name="PLoS ONE">
        <title>Sequence Assembly of Yarrowia lipolytica Strain W29/CLIB89 Shows Transposable Element Diversity.</title>
        <authorList>
            <person name="Magnan C."/>
            <person name="Yu J."/>
            <person name="Chang I."/>
            <person name="Jahn E."/>
            <person name="Kanomata Y."/>
            <person name="Wu J."/>
            <person name="Zeller M."/>
            <person name="Oakes M."/>
            <person name="Baldi P."/>
            <person name="Sandmeyer S."/>
        </authorList>
    </citation>
    <scope>NUCLEOTIDE SEQUENCE [LARGE SCALE GENOMIC DNA]</scope>
    <source>
        <strain evidence="8">CLIB89(W29)</strain>
    </source>
</reference>
<keyword evidence="5" id="KW-0460">Magnesium</keyword>
<dbReference type="PROSITE" id="PS51462">
    <property type="entry name" value="NUDIX"/>
    <property type="match status" value="1"/>
</dbReference>
<dbReference type="VEuPathDB" id="FungiDB:YALI1_F33445g"/>
<dbReference type="AlphaFoldDB" id="A0A1D8NQ15"/>
<dbReference type="Gene3D" id="3.90.79.10">
    <property type="entry name" value="Nucleoside Triphosphate Pyrophosphohydrolase"/>
    <property type="match status" value="1"/>
</dbReference>
<evidence type="ECO:0000313" key="7">
    <source>
        <dbReference type="EMBL" id="AOW07719.1"/>
    </source>
</evidence>
<dbReference type="InterPro" id="IPR015797">
    <property type="entry name" value="NUDIX_hydrolase-like_dom_sf"/>
</dbReference>
<accession>A0A1D8NQ15</accession>
<proteinExistence type="predicted"/>
<evidence type="ECO:0000313" key="8">
    <source>
        <dbReference type="Proteomes" id="UP000182444"/>
    </source>
</evidence>